<feature type="chain" id="PRO_5012878141" description="Phospholipase A2 domain-containing protein" evidence="2">
    <location>
        <begin position="22"/>
        <end position="183"/>
    </location>
</feature>
<accession>A0A2A2LRD7</accession>
<dbReference type="GO" id="GO:0050482">
    <property type="term" value="P:arachidonate secretion"/>
    <property type="evidence" value="ECO:0007669"/>
    <property type="project" value="InterPro"/>
</dbReference>
<reference evidence="3 4" key="1">
    <citation type="journal article" date="2017" name="Curr. Biol.">
        <title>Genome architecture and evolution of a unichromosomal asexual nematode.</title>
        <authorList>
            <person name="Fradin H."/>
            <person name="Zegar C."/>
            <person name="Gutwein M."/>
            <person name="Lucas J."/>
            <person name="Kovtun M."/>
            <person name="Corcoran D."/>
            <person name="Baugh L.R."/>
            <person name="Kiontke K."/>
            <person name="Gunsalus K."/>
            <person name="Fitch D.H."/>
            <person name="Piano F."/>
        </authorList>
    </citation>
    <scope>NUCLEOTIDE SEQUENCE [LARGE SCALE GENOMIC DNA]</scope>
    <source>
        <strain evidence="3">PF1309</strain>
    </source>
</reference>
<keyword evidence="2" id="KW-0732">Signal</keyword>
<name>A0A2A2LRD7_9BILA</name>
<dbReference type="Proteomes" id="UP000218231">
    <property type="component" value="Unassembled WGS sequence"/>
</dbReference>
<gene>
    <name evidence="3" type="ORF">WR25_11798</name>
</gene>
<organism evidence="3 4">
    <name type="scientific">Diploscapter pachys</name>
    <dbReference type="NCBI Taxonomy" id="2018661"/>
    <lineage>
        <taxon>Eukaryota</taxon>
        <taxon>Metazoa</taxon>
        <taxon>Ecdysozoa</taxon>
        <taxon>Nematoda</taxon>
        <taxon>Chromadorea</taxon>
        <taxon>Rhabditida</taxon>
        <taxon>Rhabditina</taxon>
        <taxon>Rhabditomorpha</taxon>
        <taxon>Rhabditoidea</taxon>
        <taxon>Rhabditidae</taxon>
        <taxon>Diploscapter</taxon>
    </lineage>
</organism>
<dbReference type="PANTHER" id="PTHR34228">
    <property type="entry name" value="PROTEIN CBG09474-RELATED"/>
    <property type="match status" value="1"/>
</dbReference>
<feature type="region of interest" description="Disordered" evidence="1">
    <location>
        <begin position="146"/>
        <end position="183"/>
    </location>
</feature>
<evidence type="ECO:0000256" key="2">
    <source>
        <dbReference type="SAM" id="SignalP"/>
    </source>
</evidence>
<keyword evidence="4" id="KW-1185">Reference proteome</keyword>
<sequence length="183" mass="20080">MASPSLLPLIGVCLLVAPLICNPVRPKIHSGEVHTKPKHPKSKYKPIELKDTQGRAWECGTSEWTKMLSKAEVEAKCPDKSVAINDCCLTHDKCYTDQLGQEHCDNTFCNCLEKGTVNSGKCHNETAPMFCSLVKTFGTDAYEASAPNATTPVAEYQEDENDKSDDDYYDLTAKEENSGSSAN</sequence>
<dbReference type="PANTHER" id="PTHR34228:SF3">
    <property type="entry name" value="PHOSPHOLIPASE A2-LIKE PROTEIN Y52B11A.8"/>
    <property type="match status" value="1"/>
</dbReference>
<dbReference type="EMBL" id="LIAE01006499">
    <property type="protein sequence ID" value="PAV88728.1"/>
    <property type="molecule type" value="Genomic_DNA"/>
</dbReference>
<evidence type="ECO:0000313" key="4">
    <source>
        <dbReference type="Proteomes" id="UP000218231"/>
    </source>
</evidence>
<feature type="signal peptide" evidence="2">
    <location>
        <begin position="1"/>
        <end position="21"/>
    </location>
</feature>
<protein>
    <recommendedName>
        <fullName evidence="5">Phospholipase A2 domain-containing protein</fullName>
    </recommendedName>
</protein>
<evidence type="ECO:0000313" key="3">
    <source>
        <dbReference type="EMBL" id="PAV88728.1"/>
    </source>
</evidence>
<dbReference type="AlphaFoldDB" id="A0A2A2LRD7"/>
<dbReference type="GO" id="GO:0004623">
    <property type="term" value="F:phospholipase A2 activity"/>
    <property type="evidence" value="ECO:0007669"/>
    <property type="project" value="InterPro"/>
</dbReference>
<feature type="compositionally biased region" description="Acidic residues" evidence="1">
    <location>
        <begin position="156"/>
        <end position="169"/>
    </location>
</feature>
<dbReference type="OrthoDB" id="5781547at2759"/>
<evidence type="ECO:0000256" key="1">
    <source>
        <dbReference type="SAM" id="MobiDB-lite"/>
    </source>
</evidence>
<comment type="caution">
    <text evidence="3">The sequence shown here is derived from an EMBL/GenBank/DDBJ whole genome shotgun (WGS) entry which is preliminary data.</text>
</comment>
<dbReference type="SUPFAM" id="SSF48619">
    <property type="entry name" value="Phospholipase A2, PLA2"/>
    <property type="match status" value="1"/>
</dbReference>
<dbReference type="STRING" id="2018661.A0A2A2LRD7"/>
<dbReference type="InterPro" id="IPR036444">
    <property type="entry name" value="PLipase_A2_dom_sf"/>
</dbReference>
<proteinExistence type="predicted"/>
<dbReference type="GO" id="GO:0006644">
    <property type="term" value="P:phospholipid metabolic process"/>
    <property type="evidence" value="ECO:0007669"/>
    <property type="project" value="InterPro"/>
</dbReference>
<evidence type="ECO:0008006" key="5">
    <source>
        <dbReference type="Google" id="ProtNLM"/>
    </source>
</evidence>
<dbReference type="InterPro" id="IPR053322">
    <property type="entry name" value="PLA2-like"/>
</dbReference>